<sequence length="102" mass="11175">MSGADPTYAAKPPQCVPPEPVGIGRGLAEDRLRHREHRIGQVMRELRARADAHVARGDSVPRPLNQALEGFATELAQVRRALGAHGGAGWPRQRRATGRWAR</sequence>
<evidence type="ECO:0000256" key="1">
    <source>
        <dbReference type="SAM" id="MobiDB-lite"/>
    </source>
</evidence>
<organism evidence="2 3">
    <name type="scientific">Capillimicrobium parvum</name>
    <dbReference type="NCBI Taxonomy" id="2884022"/>
    <lineage>
        <taxon>Bacteria</taxon>
        <taxon>Bacillati</taxon>
        <taxon>Actinomycetota</taxon>
        <taxon>Thermoleophilia</taxon>
        <taxon>Solirubrobacterales</taxon>
        <taxon>Capillimicrobiaceae</taxon>
        <taxon>Capillimicrobium</taxon>
    </lineage>
</organism>
<evidence type="ECO:0000313" key="3">
    <source>
        <dbReference type="Proteomes" id="UP001162834"/>
    </source>
</evidence>
<protein>
    <submittedName>
        <fullName evidence="2">Uncharacterized protein</fullName>
    </submittedName>
</protein>
<proteinExistence type="predicted"/>
<keyword evidence="3" id="KW-1185">Reference proteome</keyword>
<dbReference type="EMBL" id="CP087164">
    <property type="protein sequence ID" value="UGS34407.1"/>
    <property type="molecule type" value="Genomic_DNA"/>
</dbReference>
<dbReference type="Proteomes" id="UP001162834">
    <property type="component" value="Chromosome"/>
</dbReference>
<dbReference type="AlphaFoldDB" id="A0A9E7BZF1"/>
<feature type="region of interest" description="Disordered" evidence="1">
    <location>
        <begin position="1"/>
        <end position="24"/>
    </location>
</feature>
<evidence type="ECO:0000313" key="2">
    <source>
        <dbReference type="EMBL" id="UGS34407.1"/>
    </source>
</evidence>
<reference evidence="2" key="1">
    <citation type="journal article" date="2022" name="Int. J. Syst. Evol. Microbiol.">
        <title>Pseudomonas aegrilactucae sp. nov. and Pseudomonas morbosilactucae sp. nov., pathogens causing bacterial rot of lettuce in Japan.</title>
        <authorList>
            <person name="Sawada H."/>
            <person name="Fujikawa T."/>
            <person name="Satou M."/>
        </authorList>
    </citation>
    <scope>NUCLEOTIDE SEQUENCE</scope>
    <source>
        <strain evidence="2">0166_1</strain>
    </source>
</reference>
<dbReference type="KEGG" id="sbae:DSM104329_00785"/>
<gene>
    <name evidence="2" type="ORF">DSM104329_00785</name>
</gene>
<name>A0A9E7BZF1_9ACTN</name>
<accession>A0A9E7BZF1</accession>